<dbReference type="Proteomes" id="UP000324701">
    <property type="component" value="Unassembled WGS sequence"/>
</dbReference>
<feature type="non-terminal residue" evidence="2">
    <location>
        <position position="1"/>
    </location>
</feature>
<feature type="transmembrane region" description="Helical" evidence="1">
    <location>
        <begin position="117"/>
        <end position="137"/>
    </location>
</feature>
<dbReference type="RefSeq" id="WP_306439484.1">
    <property type="nucleotide sequence ID" value="NZ_VTZN01000545.1"/>
</dbReference>
<accession>A0A5B1AW35</accession>
<dbReference type="AlphaFoldDB" id="A0A5B1AW35"/>
<dbReference type="Gene3D" id="3.10.20.90">
    <property type="entry name" value="Phosphatidylinositol 3-kinase Catalytic Subunit, Chain A, domain 1"/>
    <property type="match status" value="1"/>
</dbReference>
<protein>
    <submittedName>
        <fullName evidence="2">Type VII secretion integral membrane protein EccD</fullName>
    </submittedName>
</protein>
<reference evidence="2 3" key="1">
    <citation type="submission" date="2019-09" db="EMBL/GenBank/DDBJ databases">
        <title>Report of infection by Mycobacterium simiae a patient suffering from pulmonary tuberculosis.</title>
        <authorList>
            <person name="Mohanty P.S."/>
            <person name="Bansal A.K."/>
            <person name="Singh H."/>
            <person name="Sharma S."/>
            <person name="Patil S.A."/>
            <person name="Upadhaya P."/>
            <person name="Singh P.K."/>
            <person name="Kumar D."/>
            <person name="Kumar S."/>
            <person name="Singh R.K."/>
            <person name="Chaudhary B."/>
        </authorList>
    </citation>
    <scope>NUCLEOTIDE SEQUENCE [LARGE SCALE GENOMIC DNA]</scope>
    <source>
        <strain evidence="2 3">JAL-560-SIM</strain>
    </source>
</reference>
<sequence length="140" mass="14692">VNARLDELGQPRLAAGDRGRWTLCWVDGAALKPSRSLAEQGVVDGTRLWLRFAPDPEARIDVVEHVTTAVAAELTRRWPGVTPAWAGRVGAAMVVAGVGCATALMGRWRYGHPGWLPGVYCGALAAVLLAAAAVVLARGG</sequence>
<keyword evidence="1" id="KW-1133">Transmembrane helix</keyword>
<proteinExistence type="predicted"/>
<organism evidence="2 3">
    <name type="scientific">Mycobacterium simiae</name>
    <name type="common">Mycobacterium habana</name>
    <dbReference type="NCBI Taxonomy" id="1784"/>
    <lineage>
        <taxon>Bacteria</taxon>
        <taxon>Bacillati</taxon>
        <taxon>Actinomycetota</taxon>
        <taxon>Actinomycetes</taxon>
        <taxon>Mycobacteriales</taxon>
        <taxon>Mycobacteriaceae</taxon>
        <taxon>Mycobacterium</taxon>
        <taxon>Mycobacterium simiae complex</taxon>
    </lineage>
</organism>
<keyword evidence="3" id="KW-1185">Reference proteome</keyword>
<keyword evidence="1" id="KW-0472">Membrane</keyword>
<evidence type="ECO:0000313" key="2">
    <source>
        <dbReference type="EMBL" id="KAA1239373.1"/>
    </source>
</evidence>
<feature type="non-terminal residue" evidence="2">
    <location>
        <position position="140"/>
    </location>
</feature>
<keyword evidence="1" id="KW-0812">Transmembrane</keyword>
<evidence type="ECO:0000256" key="1">
    <source>
        <dbReference type="SAM" id="Phobius"/>
    </source>
</evidence>
<gene>
    <name evidence="2" type="ORF">F0Q45_26820</name>
</gene>
<dbReference type="InterPro" id="IPR024962">
    <property type="entry name" value="YukD-like"/>
</dbReference>
<dbReference type="EMBL" id="VTZN01000545">
    <property type="protein sequence ID" value="KAA1239373.1"/>
    <property type="molecule type" value="Genomic_DNA"/>
</dbReference>
<name>A0A5B1AW35_MYCSI</name>
<feature type="transmembrane region" description="Helical" evidence="1">
    <location>
        <begin position="85"/>
        <end position="105"/>
    </location>
</feature>
<evidence type="ECO:0000313" key="3">
    <source>
        <dbReference type="Proteomes" id="UP000324701"/>
    </source>
</evidence>
<comment type="caution">
    <text evidence="2">The sequence shown here is derived from an EMBL/GenBank/DDBJ whole genome shotgun (WGS) entry which is preliminary data.</text>
</comment>
<dbReference type="Pfam" id="PF08817">
    <property type="entry name" value="YukD"/>
    <property type="match status" value="1"/>
</dbReference>